<dbReference type="EnsemblPlants" id="Pp3c8_7690V3.1">
    <property type="protein sequence ID" value="PAC:32964087.CDS.1"/>
    <property type="gene ID" value="Pp3c8_7690"/>
</dbReference>
<proteinExistence type="predicted"/>
<gene>
    <name evidence="1" type="ORF">PHYPA_011280</name>
</gene>
<dbReference type="Proteomes" id="UP000006727">
    <property type="component" value="Chromosome 8"/>
</dbReference>
<organism evidence="1">
    <name type="scientific">Physcomitrium patens</name>
    <name type="common">Spreading-leaved earth moss</name>
    <name type="synonym">Physcomitrella patens</name>
    <dbReference type="NCBI Taxonomy" id="3218"/>
    <lineage>
        <taxon>Eukaryota</taxon>
        <taxon>Viridiplantae</taxon>
        <taxon>Streptophyta</taxon>
        <taxon>Embryophyta</taxon>
        <taxon>Bryophyta</taxon>
        <taxon>Bryophytina</taxon>
        <taxon>Bryopsida</taxon>
        <taxon>Funariidae</taxon>
        <taxon>Funariales</taxon>
        <taxon>Funariaceae</taxon>
        <taxon>Physcomitrium</taxon>
    </lineage>
</organism>
<dbReference type="EMBL" id="ABEU02000008">
    <property type="protein sequence ID" value="PNR49384.1"/>
    <property type="molecule type" value="Genomic_DNA"/>
</dbReference>
<keyword evidence="3" id="KW-1185">Reference proteome</keyword>
<reference evidence="2" key="3">
    <citation type="submission" date="2020-12" db="UniProtKB">
        <authorList>
            <consortium name="EnsemblPlants"/>
        </authorList>
    </citation>
    <scope>IDENTIFICATION</scope>
</reference>
<reference evidence="1 3" key="2">
    <citation type="journal article" date="2018" name="Plant J.">
        <title>The Physcomitrella patens chromosome-scale assembly reveals moss genome structure and evolution.</title>
        <authorList>
            <person name="Lang D."/>
            <person name="Ullrich K.K."/>
            <person name="Murat F."/>
            <person name="Fuchs J."/>
            <person name="Jenkins J."/>
            <person name="Haas F.B."/>
            <person name="Piednoel M."/>
            <person name="Gundlach H."/>
            <person name="Van Bel M."/>
            <person name="Meyberg R."/>
            <person name="Vives C."/>
            <person name="Morata J."/>
            <person name="Symeonidi A."/>
            <person name="Hiss M."/>
            <person name="Muchero W."/>
            <person name="Kamisugi Y."/>
            <person name="Saleh O."/>
            <person name="Blanc G."/>
            <person name="Decker E.L."/>
            <person name="van Gessel N."/>
            <person name="Grimwood J."/>
            <person name="Hayes R.D."/>
            <person name="Graham S.W."/>
            <person name="Gunter L.E."/>
            <person name="McDaniel S.F."/>
            <person name="Hoernstein S.N.W."/>
            <person name="Larsson A."/>
            <person name="Li F.W."/>
            <person name="Perroud P.F."/>
            <person name="Phillips J."/>
            <person name="Ranjan P."/>
            <person name="Rokshar D.S."/>
            <person name="Rothfels C.J."/>
            <person name="Schneider L."/>
            <person name="Shu S."/>
            <person name="Stevenson D.W."/>
            <person name="Thummler F."/>
            <person name="Tillich M."/>
            <person name="Villarreal Aguilar J.C."/>
            <person name="Widiez T."/>
            <person name="Wong G.K."/>
            <person name="Wymore A."/>
            <person name="Zhang Y."/>
            <person name="Zimmer A.D."/>
            <person name="Quatrano R.S."/>
            <person name="Mayer K.F.X."/>
            <person name="Goodstein D."/>
            <person name="Casacuberta J.M."/>
            <person name="Vandepoele K."/>
            <person name="Reski R."/>
            <person name="Cuming A.C."/>
            <person name="Tuskan G.A."/>
            <person name="Maumus F."/>
            <person name="Salse J."/>
            <person name="Schmutz J."/>
            <person name="Rensing S.A."/>
        </authorList>
    </citation>
    <scope>NUCLEOTIDE SEQUENCE [LARGE SCALE GENOMIC DNA]</scope>
    <source>
        <strain evidence="2 3">cv. Gransden 2004</strain>
    </source>
</reference>
<dbReference type="InParanoid" id="A0A2K1K6H8"/>
<evidence type="ECO:0000313" key="3">
    <source>
        <dbReference type="Proteomes" id="UP000006727"/>
    </source>
</evidence>
<evidence type="ECO:0000313" key="1">
    <source>
        <dbReference type="EMBL" id="PNR49384.1"/>
    </source>
</evidence>
<dbReference type="PaxDb" id="3218-PP1S8_157V6.1"/>
<reference evidence="1 3" key="1">
    <citation type="journal article" date="2008" name="Science">
        <title>The Physcomitrella genome reveals evolutionary insights into the conquest of land by plants.</title>
        <authorList>
            <person name="Rensing S."/>
            <person name="Lang D."/>
            <person name="Zimmer A."/>
            <person name="Terry A."/>
            <person name="Salamov A."/>
            <person name="Shapiro H."/>
            <person name="Nishiyama T."/>
            <person name="Perroud P.-F."/>
            <person name="Lindquist E."/>
            <person name="Kamisugi Y."/>
            <person name="Tanahashi T."/>
            <person name="Sakakibara K."/>
            <person name="Fujita T."/>
            <person name="Oishi K."/>
            <person name="Shin-I T."/>
            <person name="Kuroki Y."/>
            <person name="Toyoda A."/>
            <person name="Suzuki Y."/>
            <person name="Hashimoto A."/>
            <person name="Yamaguchi K."/>
            <person name="Sugano A."/>
            <person name="Kohara Y."/>
            <person name="Fujiyama A."/>
            <person name="Anterola A."/>
            <person name="Aoki S."/>
            <person name="Ashton N."/>
            <person name="Barbazuk W.B."/>
            <person name="Barker E."/>
            <person name="Bennetzen J."/>
            <person name="Bezanilla M."/>
            <person name="Blankenship R."/>
            <person name="Cho S.H."/>
            <person name="Dutcher S."/>
            <person name="Estelle M."/>
            <person name="Fawcett J.A."/>
            <person name="Gundlach H."/>
            <person name="Hanada K."/>
            <person name="Heyl A."/>
            <person name="Hicks K.A."/>
            <person name="Hugh J."/>
            <person name="Lohr M."/>
            <person name="Mayer K."/>
            <person name="Melkozernov A."/>
            <person name="Murata T."/>
            <person name="Nelson D."/>
            <person name="Pils B."/>
            <person name="Prigge M."/>
            <person name="Reiss B."/>
            <person name="Renner T."/>
            <person name="Rombauts S."/>
            <person name="Rushton P."/>
            <person name="Sanderfoot A."/>
            <person name="Schween G."/>
            <person name="Shiu S.-H."/>
            <person name="Stueber K."/>
            <person name="Theodoulou F.L."/>
            <person name="Tu H."/>
            <person name="Van de Peer Y."/>
            <person name="Verrier P.J."/>
            <person name="Waters E."/>
            <person name="Wood A."/>
            <person name="Yang L."/>
            <person name="Cove D."/>
            <person name="Cuming A."/>
            <person name="Hasebe M."/>
            <person name="Lucas S."/>
            <person name="Mishler D.B."/>
            <person name="Reski R."/>
            <person name="Grigoriev I."/>
            <person name="Quatrano R.S."/>
            <person name="Boore J.L."/>
        </authorList>
    </citation>
    <scope>NUCLEOTIDE SEQUENCE [LARGE SCALE GENOMIC DNA]</scope>
    <source>
        <strain evidence="2 3">cv. Gransden 2004</strain>
    </source>
</reference>
<dbReference type="AlphaFoldDB" id="A0A2K1K6H8"/>
<dbReference type="Gramene" id="Pp3c8_7690V3.1">
    <property type="protein sequence ID" value="PAC:32964087.CDS.1"/>
    <property type="gene ID" value="Pp3c8_7690"/>
</dbReference>
<name>A0A2K1K6H8_PHYPA</name>
<evidence type="ECO:0000313" key="2">
    <source>
        <dbReference type="EnsemblPlants" id="PAC:32964087.CDS.1"/>
    </source>
</evidence>
<sequence>MVGGDQCNGGFRHSRYLEGSTMRSNSPIFASCIDCNMRSTVGDSTLWAPYFNRHTVTKGHNEKPPVSAETTSWT</sequence>
<protein>
    <submittedName>
        <fullName evidence="1 2">Uncharacterized protein</fullName>
    </submittedName>
</protein>
<accession>A0A2K1K6H8</accession>